<reference evidence="1 2" key="1">
    <citation type="submission" date="2020-09" db="EMBL/GenBank/DDBJ databases">
        <title>De no assembly of potato wild relative species, Solanum commersonii.</title>
        <authorList>
            <person name="Cho K."/>
        </authorList>
    </citation>
    <scope>NUCLEOTIDE SEQUENCE [LARGE SCALE GENOMIC DNA]</scope>
    <source>
        <strain evidence="1">LZ3.2</strain>
        <tissue evidence="1">Leaf</tissue>
    </source>
</reference>
<feature type="non-terminal residue" evidence="1">
    <location>
        <position position="99"/>
    </location>
</feature>
<proteinExistence type="predicted"/>
<dbReference type="EMBL" id="JACXVP010000001">
    <property type="protein sequence ID" value="KAG5632647.1"/>
    <property type="molecule type" value="Genomic_DNA"/>
</dbReference>
<evidence type="ECO:0000313" key="2">
    <source>
        <dbReference type="Proteomes" id="UP000824120"/>
    </source>
</evidence>
<dbReference type="AlphaFoldDB" id="A0A9J6B886"/>
<accession>A0A9J6B886</accession>
<dbReference type="Pfam" id="PF12895">
    <property type="entry name" value="ANAPC3"/>
    <property type="match status" value="1"/>
</dbReference>
<gene>
    <name evidence="1" type="ORF">H5410_004364</name>
</gene>
<dbReference type="InterPro" id="IPR011990">
    <property type="entry name" value="TPR-like_helical_dom_sf"/>
</dbReference>
<keyword evidence="2" id="KW-1185">Reference proteome</keyword>
<comment type="caution">
    <text evidence="1">The sequence shown here is derived from an EMBL/GenBank/DDBJ whole genome shotgun (WGS) entry which is preliminary data.</text>
</comment>
<organism evidence="1 2">
    <name type="scientific">Solanum commersonii</name>
    <name type="common">Commerson's wild potato</name>
    <name type="synonym">Commerson's nightshade</name>
    <dbReference type="NCBI Taxonomy" id="4109"/>
    <lineage>
        <taxon>Eukaryota</taxon>
        <taxon>Viridiplantae</taxon>
        <taxon>Streptophyta</taxon>
        <taxon>Embryophyta</taxon>
        <taxon>Tracheophyta</taxon>
        <taxon>Spermatophyta</taxon>
        <taxon>Magnoliopsida</taxon>
        <taxon>eudicotyledons</taxon>
        <taxon>Gunneridae</taxon>
        <taxon>Pentapetalae</taxon>
        <taxon>asterids</taxon>
        <taxon>lamiids</taxon>
        <taxon>Solanales</taxon>
        <taxon>Solanaceae</taxon>
        <taxon>Solanoideae</taxon>
        <taxon>Solaneae</taxon>
        <taxon>Solanum</taxon>
    </lineage>
</organism>
<protein>
    <submittedName>
        <fullName evidence="1">Uncharacterized protein</fullName>
    </submittedName>
</protein>
<evidence type="ECO:0000313" key="1">
    <source>
        <dbReference type="EMBL" id="KAG5632647.1"/>
    </source>
</evidence>
<dbReference type="OrthoDB" id="852107at2759"/>
<sequence>METLLTEFVQNILGHFMYHNAIFMCERLCAEFPSEAYAAYHLLKGASRTSMAQSCYLFALSCFQMDHLTEAETALFPPNEPTAEVSNGAAGHYLLGLIY</sequence>
<dbReference type="Gene3D" id="1.25.40.10">
    <property type="entry name" value="Tetratricopeptide repeat domain"/>
    <property type="match status" value="1"/>
</dbReference>
<dbReference type="Proteomes" id="UP000824120">
    <property type="component" value="Chromosome 1"/>
</dbReference>
<name>A0A9J6B886_SOLCO</name>